<reference evidence="2" key="1">
    <citation type="journal article" date="2021" name="Nat. Commun.">
        <title>Genomic analyses provide insights into spinach domestication and the genetic basis of agronomic traits.</title>
        <authorList>
            <person name="Cai X."/>
            <person name="Sun X."/>
            <person name="Xu C."/>
            <person name="Sun H."/>
            <person name="Wang X."/>
            <person name="Ge C."/>
            <person name="Zhang Z."/>
            <person name="Wang Q."/>
            <person name="Fei Z."/>
            <person name="Jiao C."/>
            <person name="Wang Q."/>
        </authorList>
    </citation>
    <scope>NUCLEOTIDE SEQUENCE [LARGE SCALE GENOMIC DNA]</scope>
    <source>
        <strain evidence="2">cv. Varoflay</strain>
    </source>
</reference>
<evidence type="ECO:0000313" key="2">
    <source>
        <dbReference type="Proteomes" id="UP000813463"/>
    </source>
</evidence>
<evidence type="ECO:0000256" key="1">
    <source>
        <dbReference type="SAM" id="MobiDB-lite"/>
    </source>
</evidence>
<accession>A0ABM3R0J5</accession>
<sequence length="144" mass="16585">MVFIKEGKRMDPSPSPSFPQPSIKTRELAFLSLHFLFSKQCEFKEIMVFLVSVRGFTLSVCLDRNIEAKGKIQLLFRVEKNLLYKNVSPLSGICSKKLKISKFLQNLHSMIKQYYELKVRTYLFSFNSSSLYVGTRTQSLGVEA</sequence>
<reference evidence="3" key="2">
    <citation type="submission" date="2025-08" db="UniProtKB">
        <authorList>
            <consortium name="RefSeq"/>
        </authorList>
    </citation>
    <scope>IDENTIFICATION</scope>
    <source>
        <tissue evidence="3">Leaf</tissue>
    </source>
</reference>
<dbReference type="Proteomes" id="UP000813463">
    <property type="component" value="Chromosome 6"/>
</dbReference>
<protein>
    <submittedName>
        <fullName evidence="3">Uncharacterized protein isoform X1</fullName>
    </submittedName>
</protein>
<dbReference type="GeneID" id="130463886"/>
<feature type="compositionally biased region" description="Basic and acidic residues" evidence="1">
    <location>
        <begin position="1"/>
        <end position="11"/>
    </location>
</feature>
<evidence type="ECO:0000313" key="3">
    <source>
        <dbReference type="RefSeq" id="XP_056689147.1"/>
    </source>
</evidence>
<gene>
    <name evidence="3" type="primary">LOC130463886</name>
</gene>
<dbReference type="RefSeq" id="XP_056689147.1">
    <property type="nucleotide sequence ID" value="XM_056833169.1"/>
</dbReference>
<name>A0ABM3R0J5_SPIOL</name>
<proteinExistence type="predicted"/>
<feature type="region of interest" description="Disordered" evidence="1">
    <location>
        <begin position="1"/>
        <end position="20"/>
    </location>
</feature>
<organism evidence="2 3">
    <name type="scientific">Spinacia oleracea</name>
    <name type="common">Spinach</name>
    <dbReference type="NCBI Taxonomy" id="3562"/>
    <lineage>
        <taxon>Eukaryota</taxon>
        <taxon>Viridiplantae</taxon>
        <taxon>Streptophyta</taxon>
        <taxon>Embryophyta</taxon>
        <taxon>Tracheophyta</taxon>
        <taxon>Spermatophyta</taxon>
        <taxon>Magnoliopsida</taxon>
        <taxon>eudicotyledons</taxon>
        <taxon>Gunneridae</taxon>
        <taxon>Pentapetalae</taxon>
        <taxon>Caryophyllales</taxon>
        <taxon>Chenopodiaceae</taxon>
        <taxon>Chenopodioideae</taxon>
        <taxon>Anserineae</taxon>
        <taxon>Spinacia</taxon>
    </lineage>
</organism>
<keyword evidence="2" id="KW-1185">Reference proteome</keyword>